<comment type="caution">
    <text evidence="2">The sequence shown here is derived from an EMBL/GenBank/DDBJ whole genome shotgun (WGS) entry which is preliminary data.</text>
</comment>
<organism evidence="2 3">
    <name type="scientific">Pseudolycoriella hygida</name>
    <dbReference type="NCBI Taxonomy" id="35572"/>
    <lineage>
        <taxon>Eukaryota</taxon>
        <taxon>Metazoa</taxon>
        <taxon>Ecdysozoa</taxon>
        <taxon>Arthropoda</taxon>
        <taxon>Hexapoda</taxon>
        <taxon>Insecta</taxon>
        <taxon>Pterygota</taxon>
        <taxon>Neoptera</taxon>
        <taxon>Endopterygota</taxon>
        <taxon>Diptera</taxon>
        <taxon>Nematocera</taxon>
        <taxon>Sciaroidea</taxon>
        <taxon>Sciaridae</taxon>
        <taxon>Pseudolycoriella</taxon>
    </lineage>
</organism>
<evidence type="ECO:0000313" key="3">
    <source>
        <dbReference type="Proteomes" id="UP001151699"/>
    </source>
</evidence>
<gene>
    <name evidence="2" type="ORF">Bhyg_10306</name>
</gene>
<dbReference type="Proteomes" id="UP001151699">
    <property type="component" value="Chromosome X"/>
</dbReference>
<keyword evidence="3" id="KW-1185">Reference proteome</keyword>
<name>A0A9Q0RX92_9DIPT</name>
<evidence type="ECO:0000313" key="2">
    <source>
        <dbReference type="EMBL" id="KAJ6637575.1"/>
    </source>
</evidence>
<accession>A0A9Q0RX92</accession>
<dbReference type="EMBL" id="WJQU01000003">
    <property type="protein sequence ID" value="KAJ6637575.1"/>
    <property type="molecule type" value="Genomic_DNA"/>
</dbReference>
<proteinExistence type="predicted"/>
<dbReference type="AlphaFoldDB" id="A0A9Q0RX92"/>
<sequence length="34" mass="3710">MPQLDDPKYAWSPANQPTGIPANAAAKVDTSKYY</sequence>
<feature type="region of interest" description="Disordered" evidence="1">
    <location>
        <begin position="1"/>
        <end position="23"/>
    </location>
</feature>
<evidence type="ECO:0000256" key="1">
    <source>
        <dbReference type="SAM" id="MobiDB-lite"/>
    </source>
</evidence>
<protein>
    <submittedName>
        <fullName evidence="2">Uncharacterized protein</fullName>
    </submittedName>
</protein>
<reference evidence="2" key="1">
    <citation type="submission" date="2022-07" db="EMBL/GenBank/DDBJ databases">
        <authorList>
            <person name="Trinca V."/>
            <person name="Uliana J.V.C."/>
            <person name="Torres T.T."/>
            <person name="Ward R.J."/>
            <person name="Monesi N."/>
        </authorList>
    </citation>
    <scope>NUCLEOTIDE SEQUENCE</scope>
    <source>
        <strain evidence="2">HSMRA1968</strain>
        <tissue evidence="2">Whole embryos</tissue>
    </source>
</reference>